<keyword evidence="12" id="KW-0963">Cytoplasm</keyword>
<evidence type="ECO:0000256" key="2">
    <source>
        <dbReference type="ARBA" id="ARBA00004838"/>
    </source>
</evidence>
<dbReference type="SUPFAM" id="SSF53748">
    <property type="entry name" value="Phosphoglycerate kinase"/>
    <property type="match status" value="1"/>
</dbReference>
<dbReference type="PROSITE" id="PS00111">
    <property type="entry name" value="PGLYCERATE_KINASE"/>
    <property type="match status" value="1"/>
</dbReference>
<dbReference type="GO" id="GO:0043531">
    <property type="term" value="F:ADP binding"/>
    <property type="evidence" value="ECO:0007669"/>
    <property type="project" value="TreeGrafter"/>
</dbReference>
<evidence type="ECO:0000256" key="4">
    <source>
        <dbReference type="ARBA" id="ARBA00011245"/>
    </source>
</evidence>
<dbReference type="InterPro" id="IPR036043">
    <property type="entry name" value="Phosphoglycerate_kinase_sf"/>
</dbReference>
<dbReference type="GO" id="GO:0004618">
    <property type="term" value="F:phosphoglycerate kinase activity"/>
    <property type="evidence" value="ECO:0007669"/>
    <property type="project" value="UniProtKB-UniRule"/>
</dbReference>
<feature type="binding site" evidence="13">
    <location>
        <position position="175"/>
    </location>
    <ligand>
        <name>(2R)-3-phosphoglycerate</name>
        <dbReference type="ChEBI" id="CHEBI:58272"/>
    </ligand>
</feature>
<dbReference type="PIRSF" id="PIRSF000724">
    <property type="entry name" value="Pgk"/>
    <property type="match status" value="1"/>
</dbReference>
<dbReference type="EMBL" id="JAANXD010000002">
    <property type="protein sequence ID" value="MBS1257032.1"/>
    <property type="molecule type" value="Genomic_DNA"/>
</dbReference>
<keyword evidence="7 12" id="KW-0808">Transferase</keyword>
<feature type="binding site" evidence="13">
    <location>
        <position position="60"/>
    </location>
    <ligand>
        <name>(2R)-3-phosphoglycerate</name>
        <dbReference type="ChEBI" id="CHEBI:58272"/>
    </ligand>
</feature>
<dbReference type="PRINTS" id="PR00477">
    <property type="entry name" value="PHGLYCKINASE"/>
</dbReference>
<evidence type="ECO:0000256" key="5">
    <source>
        <dbReference type="ARBA" id="ARBA00013061"/>
    </source>
</evidence>
<comment type="subunit">
    <text evidence="4 12">Monomer.</text>
</comment>
<comment type="similarity">
    <text evidence="3 12 15">Belongs to the phosphoglycerate kinase family.</text>
</comment>
<dbReference type="GO" id="GO:0006096">
    <property type="term" value="P:glycolytic process"/>
    <property type="evidence" value="ECO:0007669"/>
    <property type="project" value="UniProtKB-UniRule"/>
</dbReference>
<comment type="pathway">
    <text evidence="2 12">Carbohydrate degradation; glycolysis; pyruvate from D-glyceraldehyde 3-phosphate: step 2/5.</text>
</comment>
<comment type="caution">
    <text evidence="16">The sequence shown here is derived from an EMBL/GenBank/DDBJ whole genome shotgun (WGS) entry which is preliminary data.</text>
</comment>
<dbReference type="AlphaFoldDB" id="A0A941VZN3"/>
<evidence type="ECO:0000313" key="17">
    <source>
        <dbReference type="Proteomes" id="UP000722750"/>
    </source>
</evidence>
<evidence type="ECO:0000256" key="9">
    <source>
        <dbReference type="ARBA" id="ARBA00022777"/>
    </source>
</evidence>
<keyword evidence="11 12" id="KW-0324">Glycolysis</keyword>
<dbReference type="EC" id="2.7.2.3" evidence="5 12"/>
<reference evidence="16" key="1">
    <citation type="journal article" date="2021" name="ISME J.">
        <title>Fine-scale metabolic discontinuity in a stratified prokaryote microbiome of a Red Sea deep halocline.</title>
        <authorList>
            <person name="Michoud G."/>
            <person name="Ngugi D.K."/>
            <person name="Barozzi A."/>
            <person name="Merlino G."/>
            <person name="Calleja M.L."/>
            <person name="Delgado-Huertas A."/>
            <person name="Moran X.A.G."/>
            <person name="Daffonchio D."/>
        </authorList>
    </citation>
    <scope>NUCLEOTIDE SEQUENCE</scope>
    <source>
        <strain evidence="16">SuakinDeep_MAG55_1</strain>
    </source>
</reference>
<dbReference type="FunFam" id="3.40.50.1260:FF:000003">
    <property type="entry name" value="Phosphoglycerate kinase"/>
    <property type="match status" value="1"/>
</dbReference>
<feature type="binding site" evidence="12">
    <location>
        <position position="175"/>
    </location>
    <ligand>
        <name>substrate</name>
    </ligand>
</feature>
<dbReference type="GO" id="GO:0006094">
    <property type="term" value="P:gluconeogenesis"/>
    <property type="evidence" value="ECO:0007669"/>
    <property type="project" value="TreeGrafter"/>
</dbReference>
<dbReference type="PANTHER" id="PTHR11406:SF23">
    <property type="entry name" value="PHOSPHOGLYCERATE KINASE 1, CHLOROPLASTIC-RELATED"/>
    <property type="match status" value="1"/>
</dbReference>
<protein>
    <recommendedName>
        <fullName evidence="6 12">Phosphoglycerate kinase</fullName>
        <ecNumber evidence="5 12">2.7.2.3</ecNumber>
    </recommendedName>
</protein>
<evidence type="ECO:0000256" key="11">
    <source>
        <dbReference type="ARBA" id="ARBA00023152"/>
    </source>
</evidence>
<evidence type="ECO:0000256" key="10">
    <source>
        <dbReference type="ARBA" id="ARBA00022840"/>
    </source>
</evidence>
<accession>A0A941VZN3</accession>
<keyword evidence="10 12" id="KW-0067">ATP-binding</keyword>
<feature type="binding site" evidence="12 13">
    <location>
        <begin position="83"/>
        <end position="86"/>
    </location>
    <ligand>
        <name>substrate</name>
    </ligand>
</feature>
<dbReference type="InterPro" id="IPR015911">
    <property type="entry name" value="Phosphoglycerate_kinase_CS"/>
</dbReference>
<feature type="binding site" evidence="12">
    <location>
        <position position="60"/>
    </location>
    <ligand>
        <name>substrate</name>
    </ligand>
</feature>
<evidence type="ECO:0000256" key="8">
    <source>
        <dbReference type="ARBA" id="ARBA00022741"/>
    </source>
</evidence>
<feature type="binding site" evidence="12 14">
    <location>
        <position position="226"/>
    </location>
    <ligand>
        <name>ATP</name>
        <dbReference type="ChEBI" id="CHEBI:30616"/>
    </ligand>
</feature>
<evidence type="ECO:0000256" key="12">
    <source>
        <dbReference type="HAMAP-Rule" id="MF_00145"/>
    </source>
</evidence>
<feature type="binding site" evidence="13">
    <location>
        <position position="142"/>
    </location>
    <ligand>
        <name>(2R)-3-phosphoglycerate</name>
        <dbReference type="ChEBI" id="CHEBI:58272"/>
    </ligand>
</feature>
<feature type="binding site" evidence="12 14">
    <location>
        <position position="348"/>
    </location>
    <ligand>
        <name>ATP</name>
        <dbReference type="ChEBI" id="CHEBI:30616"/>
    </ligand>
</feature>
<feature type="binding site" evidence="12 13">
    <location>
        <begin position="44"/>
        <end position="46"/>
    </location>
    <ligand>
        <name>substrate</name>
    </ligand>
</feature>
<evidence type="ECO:0000256" key="15">
    <source>
        <dbReference type="RuleBase" id="RU000532"/>
    </source>
</evidence>
<dbReference type="InterPro" id="IPR015824">
    <property type="entry name" value="Phosphoglycerate_kinase_N"/>
</dbReference>
<dbReference type="Pfam" id="PF00162">
    <property type="entry name" value="PGK"/>
    <property type="match status" value="1"/>
</dbReference>
<name>A0A941VZN3_9BACT</name>
<keyword evidence="9 12" id="KW-0418">Kinase</keyword>
<comment type="subcellular location">
    <subcellularLocation>
        <location evidence="12">Cytoplasm</location>
    </subcellularLocation>
</comment>
<comment type="catalytic activity">
    <reaction evidence="1 12 15">
        <text>(2R)-3-phosphoglycerate + ATP = (2R)-3-phospho-glyceroyl phosphate + ADP</text>
        <dbReference type="Rhea" id="RHEA:14801"/>
        <dbReference type="ChEBI" id="CHEBI:30616"/>
        <dbReference type="ChEBI" id="CHEBI:57604"/>
        <dbReference type="ChEBI" id="CHEBI:58272"/>
        <dbReference type="ChEBI" id="CHEBI:456216"/>
        <dbReference type="EC" id="2.7.2.3"/>
    </reaction>
</comment>
<evidence type="ECO:0000313" key="16">
    <source>
        <dbReference type="EMBL" id="MBS1257032.1"/>
    </source>
</evidence>
<dbReference type="Proteomes" id="UP000722750">
    <property type="component" value="Unassembled WGS sequence"/>
</dbReference>
<gene>
    <name evidence="12" type="primary">pgk</name>
    <name evidence="16" type="ORF">MAG551_00067</name>
</gene>
<evidence type="ECO:0000256" key="14">
    <source>
        <dbReference type="PIRSR" id="PIRSR000724-2"/>
    </source>
</evidence>
<dbReference type="FunFam" id="3.40.50.1260:FF:000006">
    <property type="entry name" value="Phosphoglycerate kinase"/>
    <property type="match status" value="1"/>
</dbReference>
<dbReference type="HAMAP" id="MF_00145">
    <property type="entry name" value="Phosphoglyc_kinase"/>
    <property type="match status" value="1"/>
</dbReference>
<dbReference type="InterPro" id="IPR001576">
    <property type="entry name" value="Phosphoglycerate_kinase"/>
</dbReference>
<dbReference type="GO" id="GO:0005524">
    <property type="term" value="F:ATP binding"/>
    <property type="evidence" value="ECO:0007669"/>
    <property type="project" value="UniProtKB-KW"/>
</dbReference>
<organism evidence="16 17">
    <name type="scientific">Candidatus Scalindua arabica</name>
    <dbReference type="NCBI Taxonomy" id="1127984"/>
    <lineage>
        <taxon>Bacteria</taxon>
        <taxon>Pseudomonadati</taxon>
        <taxon>Planctomycetota</taxon>
        <taxon>Candidatus Brocadiia</taxon>
        <taxon>Candidatus Brocadiales</taxon>
        <taxon>Candidatus Scalinduaceae</taxon>
        <taxon>Candidatus Scalindua</taxon>
    </lineage>
</organism>
<keyword evidence="8 12" id="KW-0547">Nucleotide-binding</keyword>
<sequence>MGLFKSYGRLDRTYFKGLKEFRKVNKLFIKDLDLKGKRVFVRVDYNVPFDDQGNITDDARIRATLPTINYLLDEGAKIILASHLGRPGGKALPEFSLKSIARRLHRLLNKEVKLANDCIGPEVKKQVDAMQPEDVLLLENLRFHKGEQENDPGFAKELASLCDVVVQDAFGNCHRTHASMVGMNGAVSQSAAGFLLKREIDYFEKAVNVPSRPVVSIVGGAKVVDKIKIIENLVKKVDKIIIGGAMAFPFLTVQEYGIGKATVDENVTIKVLMINKLAKERGVKLYLPVDFVIADKFDGTAETKLVTFQEVPDDWFALDIGPASTKLFSEAMQNAKTIIWNGPMGAFEIDAFSRGTYAMVEAVVSAYALTIVGGGDTDLAFHRMGESYKVSFISTGGGAFLELLEGKELPGIAALTDKQGS</sequence>
<dbReference type="Gene3D" id="3.40.50.1260">
    <property type="entry name" value="Phosphoglycerate kinase, N-terminal domain"/>
    <property type="match status" value="2"/>
</dbReference>
<evidence type="ECO:0000256" key="3">
    <source>
        <dbReference type="ARBA" id="ARBA00008982"/>
    </source>
</evidence>
<feature type="binding site" evidence="12">
    <location>
        <position position="142"/>
    </location>
    <ligand>
        <name>substrate</name>
    </ligand>
</feature>
<evidence type="ECO:0000256" key="13">
    <source>
        <dbReference type="PIRSR" id="PIRSR000724-1"/>
    </source>
</evidence>
<evidence type="ECO:0000256" key="7">
    <source>
        <dbReference type="ARBA" id="ARBA00022679"/>
    </source>
</evidence>
<evidence type="ECO:0000256" key="1">
    <source>
        <dbReference type="ARBA" id="ARBA00000642"/>
    </source>
</evidence>
<feature type="binding site" evidence="12 14">
    <location>
        <begin position="374"/>
        <end position="377"/>
    </location>
    <ligand>
        <name>ATP</name>
        <dbReference type="ChEBI" id="CHEBI:30616"/>
    </ligand>
</feature>
<dbReference type="PANTHER" id="PTHR11406">
    <property type="entry name" value="PHOSPHOGLYCERATE KINASE"/>
    <property type="match status" value="1"/>
</dbReference>
<dbReference type="CDD" id="cd00318">
    <property type="entry name" value="Phosphoglycerate_kinase"/>
    <property type="match status" value="1"/>
</dbReference>
<comment type="caution">
    <text evidence="12">Lacks conserved residue(s) required for the propagation of feature annotation.</text>
</comment>
<proteinExistence type="inferred from homology"/>
<evidence type="ECO:0000256" key="6">
    <source>
        <dbReference type="ARBA" id="ARBA00016471"/>
    </source>
</evidence>
<dbReference type="GO" id="GO:0005829">
    <property type="term" value="C:cytosol"/>
    <property type="evidence" value="ECO:0007669"/>
    <property type="project" value="UniProtKB-ARBA"/>
</dbReference>